<dbReference type="InterPro" id="IPR054464">
    <property type="entry name" value="ULD_fung"/>
</dbReference>
<keyword evidence="4" id="KW-1185">Reference proteome</keyword>
<reference evidence="4" key="1">
    <citation type="journal article" date="2019" name="bioRxiv">
        <title>Genomics, evolutionary history and diagnostics of the Alternaria alternata species group including apple and Asian pear pathotypes.</title>
        <authorList>
            <person name="Armitage A.D."/>
            <person name="Cockerton H.M."/>
            <person name="Sreenivasaprasad S."/>
            <person name="Woodhall J.W."/>
            <person name="Lane C.R."/>
            <person name="Harrison R.J."/>
            <person name="Clarkson J.P."/>
        </authorList>
    </citation>
    <scope>NUCLEOTIDE SEQUENCE [LARGE SCALE GENOMIC DNA]</scope>
    <source>
        <strain evidence="4">RGR 97.0016</strain>
    </source>
</reference>
<dbReference type="Proteomes" id="UP000293823">
    <property type="component" value="Unassembled WGS sequence"/>
</dbReference>
<dbReference type="AlphaFoldDB" id="A0A4Q4RN91"/>
<dbReference type="PANTHER" id="PTHR38886:SF1">
    <property type="entry name" value="NACHT-NTPASE AND P-LOOP NTPASES N-TERMINAL DOMAIN-CONTAINING PROTEIN"/>
    <property type="match status" value="1"/>
</dbReference>
<protein>
    <recommendedName>
        <fullName evidence="2">Ubiquitin-like domain-containing protein</fullName>
    </recommendedName>
</protein>
<dbReference type="PANTHER" id="PTHR38886">
    <property type="entry name" value="SESA DOMAIN-CONTAINING PROTEIN"/>
    <property type="match status" value="1"/>
</dbReference>
<feature type="region of interest" description="Disordered" evidence="1">
    <location>
        <begin position="322"/>
        <end position="342"/>
    </location>
</feature>
<evidence type="ECO:0000259" key="2">
    <source>
        <dbReference type="Pfam" id="PF22893"/>
    </source>
</evidence>
<name>A0A4Q4RN91_9PLEO</name>
<feature type="domain" description="Ubiquitin-like" evidence="2">
    <location>
        <begin position="193"/>
        <end position="273"/>
    </location>
</feature>
<dbReference type="EMBL" id="PEJP01000031">
    <property type="protein sequence ID" value="RYO58465.1"/>
    <property type="molecule type" value="Genomic_DNA"/>
</dbReference>
<evidence type="ECO:0000313" key="3">
    <source>
        <dbReference type="EMBL" id="RYO58465.1"/>
    </source>
</evidence>
<accession>A0A4Q4RN91</accession>
<proteinExistence type="predicted"/>
<dbReference type="OrthoDB" id="3045089at2759"/>
<dbReference type="Pfam" id="PF22893">
    <property type="entry name" value="ULD_2"/>
    <property type="match status" value="1"/>
</dbReference>
<evidence type="ECO:0000256" key="1">
    <source>
        <dbReference type="SAM" id="MobiDB-lite"/>
    </source>
</evidence>
<comment type="caution">
    <text evidence="3">The sequence shown here is derived from an EMBL/GenBank/DDBJ whole genome shotgun (WGS) entry which is preliminary data.</text>
</comment>
<evidence type="ECO:0000313" key="4">
    <source>
        <dbReference type="Proteomes" id="UP000293823"/>
    </source>
</evidence>
<gene>
    <name evidence="3" type="ORF">AA0113_g7833</name>
</gene>
<organism evidence="3 4">
    <name type="scientific">Alternaria arborescens</name>
    <dbReference type="NCBI Taxonomy" id="156630"/>
    <lineage>
        <taxon>Eukaryota</taxon>
        <taxon>Fungi</taxon>
        <taxon>Dikarya</taxon>
        <taxon>Ascomycota</taxon>
        <taxon>Pezizomycotina</taxon>
        <taxon>Dothideomycetes</taxon>
        <taxon>Pleosporomycetidae</taxon>
        <taxon>Pleosporales</taxon>
        <taxon>Pleosporineae</taxon>
        <taxon>Pleosporaceae</taxon>
        <taxon>Alternaria</taxon>
        <taxon>Alternaria sect. Alternaria</taxon>
    </lineage>
</organism>
<sequence>MQLLSFWQTRQEDPSLEGLFNVLQPSISDTKGEISSFLEHIISRYGKSLLSNSKPNPKAVGKMLQWHMLERDNVARLQDKLRKSKEIILMVQSQANMILEEKDQSIVIERMDALADAETDTARQLNERLDDLGGKVEKQGEALGLISRSIGSISSTMAPIANLVIDLPSMLAKIHAEQLSQRLLLFSLNPFAQNSAIVEDALGWKLSIPLELISSWDTLHSILIDRFSKQPGYGFVRDRRYAIRDDVSGLDIRQNKPLTYVLRPGQKVNMCMVYFTGDKDTMTCPRCKKSTLRANNLAFICSDPRCEMEIQRIEELHHDTTTLNDKMDGNPPKPNLSTDGSITHPDFEDAFPADLVSMSDTEEGPEVFKRVRFLSRWEFRLESRGPLEYKTGQYNWWAADCPEAQVMKDALGATLWDHVCEIEELNSVEQYFALNLFFVGSTLQQSRPVLLIFSMTKQGRREAWRHSTGIDWIKANPSLVVLTSCSTIFHSTIKQIYDERFGVLKLEDS</sequence>